<feature type="domain" description="WW" evidence="2">
    <location>
        <begin position="157"/>
        <end position="190"/>
    </location>
</feature>
<sequence length="207" mass="22454">MPVPLAHMRGGLLGAECKLGQAVAHVTLRFTVDTDPDYLLDLVRPQTLNLEQKLRDSADEMSRWIESLPAPPACCCQPSFDQVDPLDVDAVVGRAALRAWTVADVQKPLPAPDLSPENWVSTVGPNGRRYWHNLALGPAPWEESEASPSSPSLPSPDEVPSGWIYREGADGRRFWHHADLGPPPWELPAAQASEGPANGGGQFEVTV</sequence>
<evidence type="ECO:0000313" key="4">
    <source>
        <dbReference type="Proteomes" id="UP000601435"/>
    </source>
</evidence>
<gene>
    <name evidence="3" type="primary">CPX1</name>
    <name evidence="3" type="ORF">SNEC2469_LOCUS10882</name>
</gene>
<feature type="compositionally biased region" description="Low complexity" evidence="1">
    <location>
        <begin position="140"/>
        <end position="161"/>
    </location>
</feature>
<dbReference type="Proteomes" id="UP000601435">
    <property type="component" value="Unassembled WGS sequence"/>
</dbReference>
<dbReference type="Gene3D" id="2.20.70.10">
    <property type="match status" value="1"/>
</dbReference>
<keyword evidence="4" id="KW-1185">Reference proteome</keyword>
<reference evidence="3" key="1">
    <citation type="submission" date="2021-02" db="EMBL/GenBank/DDBJ databases">
        <authorList>
            <person name="Dougan E. K."/>
            <person name="Rhodes N."/>
            <person name="Thang M."/>
            <person name="Chan C."/>
        </authorList>
    </citation>
    <scope>NUCLEOTIDE SEQUENCE</scope>
</reference>
<dbReference type="EMBL" id="CAJNJA010017293">
    <property type="protein sequence ID" value="CAE7398358.1"/>
    <property type="molecule type" value="Genomic_DNA"/>
</dbReference>
<feature type="region of interest" description="Disordered" evidence="1">
    <location>
        <begin position="175"/>
        <end position="207"/>
    </location>
</feature>
<dbReference type="PROSITE" id="PS50020">
    <property type="entry name" value="WW_DOMAIN_2"/>
    <property type="match status" value="1"/>
</dbReference>
<feature type="compositionally biased region" description="Gly residues" evidence="1">
    <location>
        <begin position="197"/>
        <end position="207"/>
    </location>
</feature>
<name>A0A812QQ18_9DINO</name>
<evidence type="ECO:0000313" key="3">
    <source>
        <dbReference type="EMBL" id="CAE7398358.1"/>
    </source>
</evidence>
<feature type="region of interest" description="Disordered" evidence="1">
    <location>
        <begin position="140"/>
        <end position="162"/>
    </location>
</feature>
<proteinExistence type="predicted"/>
<organism evidence="3 4">
    <name type="scientific">Symbiodinium necroappetens</name>
    <dbReference type="NCBI Taxonomy" id="1628268"/>
    <lineage>
        <taxon>Eukaryota</taxon>
        <taxon>Sar</taxon>
        <taxon>Alveolata</taxon>
        <taxon>Dinophyceae</taxon>
        <taxon>Suessiales</taxon>
        <taxon>Symbiodiniaceae</taxon>
        <taxon>Symbiodinium</taxon>
    </lineage>
</organism>
<dbReference type="InterPro" id="IPR001202">
    <property type="entry name" value="WW_dom"/>
</dbReference>
<accession>A0A812QQ18</accession>
<dbReference type="AlphaFoldDB" id="A0A812QQ18"/>
<evidence type="ECO:0000256" key="1">
    <source>
        <dbReference type="SAM" id="MobiDB-lite"/>
    </source>
</evidence>
<protein>
    <submittedName>
        <fullName evidence="3">CPX1 protein</fullName>
    </submittedName>
</protein>
<comment type="caution">
    <text evidence="3">The sequence shown here is derived from an EMBL/GenBank/DDBJ whole genome shotgun (WGS) entry which is preliminary data.</text>
</comment>
<dbReference type="OrthoDB" id="433948at2759"/>
<evidence type="ECO:0000259" key="2">
    <source>
        <dbReference type="PROSITE" id="PS50020"/>
    </source>
</evidence>